<dbReference type="OrthoDB" id="10041530at2759"/>
<dbReference type="SUPFAM" id="SSF56672">
    <property type="entry name" value="DNA/RNA polymerases"/>
    <property type="match status" value="1"/>
</dbReference>
<evidence type="ECO:0000313" key="3">
    <source>
        <dbReference type="Proteomes" id="UP001152795"/>
    </source>
</evidence>
<dbReference type="SUPFAM" id="SSF50630">
    <property type="entry name" value="Acid proteases"/>
    <property type="match status" value="1"/>
</dbReference>
<dbReference type="InterPro" id="IPR043128">
    <property type="entry name" value="Rev_trsase/Diguanyl_cyclase"/>
</dbReference>
<dbReference type="InterPro" id="IPR050951">
    <property type="entry name" value="Retrovirus_Pol_polyprotein"/>
</dbReference>
<dbReference type="Pfam" id="PF17921">
    <property type="entry name" value="Integrase_H2C2"/>
    <property type="match status" value="1"/>
</dbReference>
<accession>A0A7D9HWN0</accession>
<dbReference type="PROSITE" id="PS50878">
    <property type="entry name" value="RT_POL"/>
    <property type="match status" value="1"/>
</dbReference>
<dbReference type="FunFam" id="1.10.340.70:FF:000003">
    <property type="entry name" value="Protein CBG25708"/>
    <property type="match status" value="1"/>
</dbReference>
<dbReference type="PANTHER" id="PTHR37984:SF8">
    <property type="entry name" value="CCHC-TYPE DOMAIN-CONTAINING PROTEIN"/>
    <property type="match status" value="1"/>
</dbReference>
<dbReference type="CDD" id="cd09274">
    <property type="entry name" value="RNase_HI_RT_Ty3"/>
    <property type="match status" value="1"/>
</dbReference>
<feature type="region of interest" description="Disordered" evidence="1">
    <location>
        <begin position="109"/>
        <end position="146"/>
    </location>
</feature>
<dbReference type="FunFam" id="3.10.20.370:FF:000001">
    <property type="entry name" value="Retrovirus-related Pol polyprotein from transposon 17.6-like protein"/>
    <property type="match status" value="1"/>
</dbReference>
<dbReference type="GO" id="GO:0015074">
    <property type="term" value="P:DNA integration"/>
    <property type="evidence" value="ECO:0007669"/>
    <property type="project" value="InterPro"/>
</dbReference>
<feature type="region of interest" description="Disordered" evidence="1">
    <location>
        <begin position="1009"/>
        <end position="1097"/>
    </location>
</feature>
<protein>
    <submittedName>
        <fullName evidence="2">Transposon Ty3-G Gag-Pol poly</fullName>
    </submittedName>
</protein>
<dbReference type="PANTHER" id="PTHR37984">
    <property type="entry name" value="PROTEIN CBG26694"/>
    <property type="match status" value="1"/>
</dbReference>
<dbReference type="CDD" id="cd01647">
    <property type="entry name" value="RT_LTR"/>
    <property type="match status" value="1"/>
</dbReference>
<feature type="compositionally biased region" description="Low complexity" evidence="1">
    <location>
        <begin position="117"/>
        <end position="129"/>
    </location>
</feature>
<keyword evidence="3" id="KW-1185">Reference proteome</keyword>
<dbReference type="Proteomes" id="UP001152795">
    <property type="component" value="Unassembled WGS sequence"/>
</dbReference>
<evidence type="ECO:0000313" key="2">
    <source>
        <dbReference type="EMBL" id="CAB3994623.1"/>
    </source>
</evidence>
<name>A0A7D9HWN0_PARCT</name>
<evidence type="ECO:0000256" key="1">
    <source>
        <dbReference type="SAM" id="MobiDB-lite"/>
    </source>
</evidence>
<dbReference type="FunFam" id="3.30.70.270:FF:000026">
    <property type="entry name" value="Transposon Ty3-G Gag-Pol polyprotein"/>
    <property type="match status" value="1"/>
</dbReference>
<dbReference type="Pfam" id="PF17919">
    <property type="entry name" value="RT_RNaseH_2"/>
    <property type="match status" value="1"/>
</dbReference>
<reference evidence="2" key="1">
    <citation type="submission" date="2020-04" db="EMBL/GenBank/DDBJ databases">
        <authorList>
            <person name="Alioto T."/>
            <person name="Alioto T."/>
            <person name="Gomez Garrido J."/>
        </authorList>
    </citation>
    <scope>NUCLEOTIDE SEQUENCE</scope>
    <source>
        <strain evidence="2">A484AB</strain>
    </source>
</reference>
<dbReference type="GO" id="GO:0003676">
    <property type="term" value="F:nucleic acid binding"/>
    <property type="evidence" value="ECO:0007669"/>
    <property type="project" value="InterPro"/>
</dbReference>
<dbReference type="InterPro" id="IPR041577">
    <property type="entry name" value="RT_RNaseH_2"/>
</dbReference>
<dbReference type="InterPro" id="IPR001584">
    <property type="entry name" value="Integrase_cat-core"/>
</dbReference>
<dbReference type="InterPro" id="IPR043502">
    <property type="entry name" value="DNA/RNA_pol_sf"/>
</dbReference>
<dbReference type="InterPro" id="IPR021109">
    <property type="entry name" value="Peptidase_aspartic_dom_sf"/>
</dbReference>
<dbReference type="InterPro" id="IPR036397">
    <property type="entry name" value="RNaseH_sf"/>
</dbReference>
<dbReference type="InterPro" id="IPR041588">
    <property type="entry name" value="Integrase_H2C2"/>
</dbReference>
<dbReference type="Gene3D" id="3.10.20.370">
    <property type="match status" value="1"/>
</dbReference>
<dbReference type="Gene3D" id="1.10.340.70">
    <property type="match status" value="1"/>
</dbReference>
<dbReference type="Gene3D" id="2.40.70.10">
    <property type="entry name" value="Acid Proteases"/>
    <property type="match status" value="1"/>
</dbReference>
<comment type="caution">
    <text evidence="2">The sequence shown here is derived from an EMBL/GenBank/DDBJ whole genome shotgun (WGS) entry which is preliminary data.</text>
</comment>
<dbReference type="InterPro" id="IPR012337">
    <property type="entry name" value="RNaseH-like_sf"/>
</dbReference>
<feature type="compositionally biased region" description="Basic and acidic residues" evidence="1">
    <location>
        <begin position="1010"/>
        <end position="1023"/>
    </location>
</feature>
<feature type="compositionally biased region" description="Polar residues" evidence="1">
    <location>
        <begin position="135"/>
        <end position="146"/>
    </location>
</feature>
<dbReference type="Gene3D" id="3.30.70.270">
    <property type="match status" value="2"/>
</dbReference>
<dbReference type="Gene3D" id="3.30.420.10">
    <property type="entry name" value="Ribonuclease H-like superfamily/Ribonuclease H"/>
    <property type="match status" value="1"/>
</dbReference>
<dbReference type="PROSITE" id="PS50994">
    <property type="entry name" value="INTEGRASE"/>
    <property type="match status" value="1"/>
</dbReference>
<dbReference type="SUPFAM" id="SSF53098">
    <property type="entry name" value="Ribonuclease H-like"/>
    <property type="match status" value="1"/>
</dbReference>
<dbReference type="Pfam" id="PF00665">
    <property type="entry name" value="rve"/>
    <property type="match status" value="1"/>
</dbReference>
<gene>
    <name evidence="2" type="ORF">PACLA_8A009798</name>
</gene>
<sequence length="1097" mass="124116">MNIKGGKGTSFQVDTGATCNVIKQKDLSGTKYMKKMKKTKQVLKMYNSSILKPVGQCMVQLQNPETCKKYKVEFTVIDGENCTNLLGSRAAQQMGLVNVNYDNMKILSESDQKGDSHTTMTSSESSPTERSTHSILTSPESSQTGLTMEQITSEYKDIFEGLGQLGPKLHLELEENVKPVQQAVRKIPESMKDPLRSHLAELEEKGIIERVYQPTEWINSIVVAKKSNGSIRLCLDPRPLNKALKRCHHPMQTIEDILPELGKAKVFSKLDCLNGYWQVPLDEESSLLTTFGTPFGRYKWKRLPFGISPAGEIFQSRLDQAIDDLEGVKTVADDILVIGNGDSLAEAITDHDAKMKQLLDRCRERGVKLNGTKFLLKQTSVPYIGHVLTSAGVKPDPAKIEAIIKMERPTNVEGVRRIMGTINYLAKFLPQLSDVSEPLRQLTKKDVVFVWDQVHDQAFTKLKELVTKPPLLKFYEPEKELVIQCDASEGGLGAALLQDDRPIAYASRALNSTERNYAQIEKELLAIVFAAERFHQYTFGRPVCVDSDHKPLETIFAKPLVSAPRRLQRMLMRLQMYDLSVRYKRGTELYLADTLSRHYLTAVQETREADVLNYLSDVEIEQGEHEEIMEINQLLANEDVANMYRDKTDQDEDLQVLKRVIQSGWPVVKNNLPAAVGSYFHIRDELVVQDGLILRGDRLVIPKAHRKTMMESLHASHQGIEATLRRARETMYWPNMNAEIKDYVKKCDLCCSIGPKQSKETLISHEVPDRPWGKIATDLFEFDGKEYLVTVDYFSNFFEIDRLYSTQAVSVIRKLKAHLARYGIPEELISDQGPQFTSGEFKNFCASYGMKHTMTSPHYHQANGMAEAAVKQAKRVLKVAKMSGRDPHLALLDLRNTPQEGFSSSPAQRLMSRRTKTVLPISKGLLKPAVIENTKQQRRARQGRQKKFYNWGARDLPALAAGDQVWIQPVKVGDREWKKATVLREAGIRSYEVETENDRTLIRNRRHLKEAKSRSANGDDHQQIQELPKTPEVAERGSSDFDGETDPIPELIPDPDRGAQSSTESGMLSGDMRDSIITRTRSGRISQRPKYLDDYST</sequence>
<organism evidence="2 3">
    <name type="scientific">Paramuricea clavata</name>
    <name type="common">Red gorgonian</name>
    <name type="synonym">Violescent sea-whip</name>
    <dbReference type="NCBI Taxonomy" id="317549"/>
    <lineage>
        <taxon>Eukaryota</taxon>
        <taxon>Metazoa</taxon>
        <taxon>Cnidaria</taxon>
        <taxon>Anthozoa</taxon>
        <taxon>Octocorallia</taxon>
        <taxon>Malacalcyonacea</taxon>
        <taxon>Plexauridae</taxon>
        <taxon>Paramuricea</taxon>
    </lineage>
</organism>
<dbReference type="EMBL" id="CACRXK020002501">
    <property type="protein sequence ID" value="CAB3994623.1"/>
    <property type="molecule type" value="Genomic_DNA"/>
</dbReference>
<proteinExistence type="predicted"/>
<dbReference type="AlphaFoldDB" id="A0A7D9HWN0"/>
<dbReference type="InterPro" id="IPR000477">
    <property type="entry name" value="RT_dom"/>
</dbReference>
<dbReference type="Pfam" id="PF00078">
    <property type="entry name" value="RVT_1"/>
    <property type="match status" value="1"/>
</dbReference>
<dbReference type="Gene3D" id="3.10.10.10">
    <property type="entry name" value="HIV Type 1 Reverse Transcriptase, subunit A, domain 1"/>
    <property type="match status" value="1"/>
</dbReference>
<dbReference type="FunFam" id="3.30.420.10:FF:000063">
    <property type="entry name" value="Retrovirus-related Pol polyprotein from transposon 297-like Protein"/>
    <property type="match status" value="1"/>
</dbReference>